<dbReference type="InterPro" id="IPR038967">
    <property type="entry name" value="Dsc4-like"/>
</dbReference>
<dbReference type="HOGENOM" id="CLU_052067_0_0_1"/>
<organism evidence="3 4">
    <name type="scientific">Arthroderma otae (strain ATCC MYA-4605 / CBS 113480)</name>
    <name type="common">Microsporum canis</name>
    <dbReference type="NCBI Taxonomy" id="554155"/>
    <lineage>
        <taxon>Eukaryota</taxon>
        <taxon>Fungi</taxon>
        <taxon>Dikarya</taxon>
        <taxon>Ascomycota</taxon>
        <taxon>Pezizomycotina</taxon>
        <taxon>Eurotiomycetes</taxon>
        <taxon>Eurotiomycetidae</taxon>
        <taxon>Onygenales</taxon>
        <taxon>Arthrodermataceae</taxon>
        <taxon>Microsporum</taxon>
    </lineage>
</organism>
<dbReference type="STRING" id="554155.C5FTY8"/>
<dbReference type="PANTHER" id="PTHR39405">
    <property type="entry name" value="DSC E3 UBIQUITIN LIGASE COMPLEX SUBUNIT 4"/>
    <property type="match status" value="1"/>
</dbReference>
<evidence type="ECO:0000256" key="1">
    <source>
        <dbReference type="SAM" id="MobiDB-lite"/>
    </source>
</evidence>
<accession>C5FTY8</accession>
<dbReference type="eggNOG" id="ENOG502S4TY">
    <property type="taxonomic scope" value="Eukaryota"/>
</dbReference>
<keyword evidence="4" id="KW-1185">Reference proteome</keyword>
<dbReference type="GO" id="GO:0032933">
    <property type="term" value="P:SREBP signaling pathway"/>
    <property type="evidence" value="ECO:0007669"/>
    <property type="project" value="InterPro"/>
</dbReference>
<proteinExistence type="predicted"/>
<evidence type="ECO:0000259" key="2">
    <source>
        <dbReference type="Pfam" id="PF08508"/>
    </source>
</evidence>
<evidence type="ECO:0000313" key="4">
    <source>
        <dbReference type="Proteomes" id="UP000002035"/>
    </source>
</evidence>
<dbReference type="RefSeq" id="XP_002844227.1">
    <property type="nucleotide sequence ID" value="XM_002844181.1"/>
</dbReference>
<name>C5FTY8_ARTOC</name>
<dbReference type="Proteomes" id="UP000002035">
    <property type="component" value="Unassembled WGS sequence"/>
</dbReference>
<dbReference type="OMA" id="YLYFLDI"/>
<dbReference type="GO" id="GO:0005783">
    <property type="term" value="C:endoplasmic reticulum"/>
    <property type="evidence" value="ECO:0007669"/>
    <property type="project" value="TreeGrafter"/>
</dbReference>
<reference evidence="4" key="1">
    <citation type="journal article" date="2012" name="MBio">
        <title>Comparative genome analysis of Trichophyton rubrum and related dermatophytes reveals candidate genes involved in infection.</title>
        <authorList>
            <person name="Martinez D.A."/>
            <person name="Oliver B.G."/>
            <person name="Graeser Y."/>
            <person name="Goldberg J.M."/>
            <person name="Li W."/>
            <person name="Martinez-Rossi N.M."/>
            <person name="Monod M."/>
            <person name="Shelest E."/>
            <person name="Barton R.C."/>
            <person name="Birch E."/>
            <person name="Brakhage A.A."/>
            <person name="Chen Z."/>
            <person name="Gurr S.J."/>
            <person name="Heiman D."/>
            <person name="Heitman J."/>
            <person name="Kosti I."/>
            <person name="Rossi A."/>
            <person name="Saif S."/>
            <person name="Samalova M."/>
            <person name="Saunders C.W."/>
            <person name="Shea T."/>
            <person name="Summerbell R.C."/>
            <person name="Xu J."/>
            <person name="Young S."/>
            <person name="Zeng Q."/>
            <person name="Birren B.W."/>
            <person name="Cuomo C.A."/>
            <person name="White T.C."/>
        </authorList>
    </citation>
    <scope>NUCLEOTIDE SEQUENCE [LARGE SCALE GENOMIC DNA]</scope>
    <source>
        <strain evidence="4">ATCC MYA-4605 / CBS 113480</strain>
    </source>
</reference>
<feature type="region of interest" description="Disordered" evidence="1">
    <location>
        <begin position="190"/>
        <end position="223"/>
    </location>
</feature>
<dbReference type="PANTHER" id="PTHR39405:SF1">
    <property type="entry name" value="DSC E3 UBIQUITIN LIGASE COMPLEX SUBUNIT 4"/>
    <property type="match status" value="1"/>
</dbReference>
<dbReference type="OrthoDB" id="5428737at2759"/>
<gene>
    <name evidence="3" type="ORF">MCYG_06191</name>
</gene>
<dbReference type="GeneID" id="9222466"/>
<feature type="compositionally biased region" description="Polar residues" evidence="1">
    <location>
        <begin position="190"/>
        <end position="205"/>
    </location>
</feature>
<feature type="domain" description="DUF1746" evidence="2">
    <location>
        <begin position="62"/>
        <end position="176"/>
    </location>
</feature>
<protein>
    <recommendedName>
        <fullName evidence="2">DUF1746 domain-containing protein</fullName>
    </recommendedName>
</protein>
<dbReference type="EMBL" id="DS995706">
    <property type="protein sequence ID" value="EEQ33372.1"/>
    <property type="molecule type" value="Genomic_DNA"/>
</dbReference>
<dbReference type="AlphaFoldDB" id="C5FTY8"/>
<dbReference type="VEuPathDB" id="FungiDB:MCYG_06191"/>
<sequence length="319" mass="34649">MTTQAPITDAEYITDVLNIPSRSSPEDDIESITSCQSQPDLSTRRATFAKSKSVFLNRLTRDLDLLIYCELSALYYMDCSIIHFAVRAIVQFLFLTPKAANFPEPPKNQPYIGAIILSNLVCIFLHVVSSNPSAGEASRGYLHGGLFIDFIGQKGPISKIQLLTMDLLVLCLQILMVGALLEKEKASGLNPSQRTVGSAASSAVQEQDHDSEEQGLLRSSQNLSSQEADIGIQQGEGLETSNLGGARGVYTVSGMHPRDYFHSGEALVMSLDVSRTLQQQWHSRTSALVSPSASLSNNRVPASTFIRRQLGIQTEAAGS</sequence>
<dbReference type="InterPro" id="IPR013715">
    <property type="entry name" value="DUF1746"/>
</dbReference>
<dbReference type="Pfam" id="PF08508">
    <property type="entry name" value="DUF1746"/>
    <property type="match status" value="1"/>
</dbReference>
<dbReference type="GO" id="GO:0044695">
    <property type="term" value="C:Dsc E3 ubiquitin ligase complex"/>
    <property type="evidence" value="ECO:0007669"/>
    <property type="project" value="InterPro"/>
</dbReference>
<evidence type="ECO:0000313" key="3">
    <source>
        <dbReference type="EMBL" id="EEQ33372.1"/>
    </source>
</evidence>